<evidence type="ECO:0000259" key="10">
    <source>
        <dbReference type="Pfam" id="PF07730"/>
    </source>
</evidence>
<dbReference type="PANTHER" id="PTHR24421">
    <property type="entry name" value="NITRATE/NITRITE SENSOR PROTEIN NARX-RELATED"/>
    <property type="match status" value="1"/>
</dbReference>
<dbReference type="InterPro" id="IPR036890">
    <property type="entry name" value="HATPase_C_sf"/>
</dbReference>
<name>A0A5N8V9G1_9ACTN</name>
<evidence type="ECO:0000256" key="8">
    <source>
        <dbReference type="ARBA" id="ARBA00023012"/>
    </source>
</evidence>
<evidence type="ECO:0000256" key="5">
    <source>
        <dbReference type="ARBA" id="ARBA00022741"/>
    </source>
</evidence>
<dbReference type="GO" id="GO:0046983">
    <property type="term" value="F:protein dimerization activity"/>
    <property type="evidence" value="ECO:0007669"/>
    <property type="project" value="InterPro"/>
</dbReference>
<evidence type="ECO:0000313" key="12">
    <source>
        <dbReference type="EMBL" id="MPY31827.1"/>
    </source>
</evidence>
<evidence type="ECO:0000256" key="7">
    <source>
        <dbReference type="ARBA" id="ARBA00022840"/>
    </source>
</evidence>
<dbReference type="GO" id="GO:0000155">
    <property type="term" value="F:phosphorelay sensor kinase activity"/>
    <property type="evidence" value="ECO:0007669"/>
    <property type="project" value="InterPro"/>
</dbReference>
<dbReference type="InterPro" id="IPR050482">
    <property type="entry name" value="Sensor_HK_TwoCompSys"/>
</dbReference>
<keyword evidence="9" id="KW-0472">Membrane</keyword>
<feature type="transmembrane region" description="Helical" evidence="9">
    <location>
        <begin position="20"/>
        <end position="37"/>
    </location>
</feature>
<organism evidence="12 13">
    <name type="scientific">Streptomyces adustus</name>
    <dbReference type="NCBI Taxonomy" id="1609272"/>
    <lineage>
        <taxon>Bacteria</taxon>
        <taxon>Bacillati</taxon>
        <taxon>Actinomycetota</taxon>
        <taxon>Actinomycetes</taxon>
        <taxon>Kitasatosporales</taxon>
        <taxon>Streptomycetaceae</taxon>
        <taxon>Streptomyces</taxon>
    </lineage>
</organism>
<evidence type="ECO:0000256" key="9">
    <source>
        <dbReference type="SAM" id="Phobius"/>
    </source>
</evidence>
<keyword evidence="8" id="KW-0902">Two-component regulatory system</keyword>
<keyword evidence="9" id="KW-1133">Transmembrane helix</keyword>
<dbReference type="RefSeq" id="WP_152886679.1">
    <property type="nucleotide sequence ID" value="NZ_VJZD01000033.1"/>
</dbReference>
<keyword evidence="13" id="KW-1185">Reference proteome</keyword>
<feature type="domain" description="Signal transduction histidine kinase subgroup 3 dimerisation and phosphoacceptor" evidence="10">
    <location>
        <begin position="190"/>
        <end position="256"/>
    </location>
</feature>
<dbReference type="InterPro" id="IPR011712">
    <property type="entry name" value="Sig_transdc_His_kin_sub3_dim/P"/>
</dbReference>
<dbReference type="EC" id="2.7.13.3" evidence="2"/>
<dbReference type="GO" id="GO:0005524">
    <property type="term" value="F:ATP binding"/>
    <property type="evidence" value="ECO:0007669"/>
    <property type="project" value="UniProtKB-KW"/>
</dbReference>
<feature type="domain" description="DUF7134" evidence="11">
    <location>
        <begin position="7"/>
        <end position="162"/>
    </location>
</feature>
<evidence type="ECO:0000259" key="11">
    <source>
        <dbReference type="Pfam" id="PF23539"/>
    </source>
</evidence>
<protein>
    <recommendedName>
        <fullName evidence="2">histidine kinase</fullName>
        <ecNumber evidence="2">2.7.13.3</ecNumber>
    </recommendedName>
</protein>
<dbReference type="Pfam" id="PF23539">
    <property type="entry name" value="DUF7134"/>
    <property type="match status" value="1"/>
</dbReference>
<feature type="transmembrane region" description="Helical" evidence="9">
    <location>
        <begin position="43"/>
        <end position="61"/>
    </location>
</feature>
<dbReference type="Pfam" id="PF07730">
    <property type="entry name" value="HisKA_3"/>
    <property type="match status" value="1"/>
</dbReference>
<evidence type="ECO:0000256" key="2">
    <source>
        <dbReference type="ARBA" id="ARBA00012438"/>
    </source>
</evidence>
<evidence type="ECO:0000256" key="4">
    <source>
        <dbReference type="ARBA" id="ARBA00022679"/>
    </source>
</evidence>
<keyword evidence="4" id="KW-0808">Transferase</keyword>
<evidence type="ECO:0000256" key="3">
    <source>
        <dbReference type="ARBA" id="ARBA00022553"/>
    </source>
</evidence>
<dbReference type="OrthoDB" id="227596at2"/>
<feature type="transmembrane region" description="Helical" evidence="9">
    <location>
        <begin position="136"/>
        <end position="154"/>
    </location>
</feature>
<gene>
    <name evidence="12" type="ORF">FNH09_11160</name>
</gene>
<dbReference type="GO" id="GO:0016020">
    <property type="term" value="C:membrane"/>
    <property type="evidence" value="ECO:0007669"/>
    <property type="project" value="InterPro"/>
</dbReference>
<evidence type="ECO:0000256" key="1">
    <source>
        <dbReference type="ARBA" id="ARBA00000085"/>
    </source>
</evidence>
<proteinExistence type="predicted"/>
<feature type="transmembrane region" description="Helical" evidence="9">
    <location>
        <begin position="68"/>
        <end position="85"/>
    </location>
</feature>
<reference evidence="12 13" key="1">
    <citation type="submission" date="2019-07" db="EMBL/GenBank/DDBJ databases">
        <title>New species of Amycolatopsis and Streptomyces.</title>
        <authorList>
            <person name="Duangmal K."/>
            <person name="Teo W.F.A."/>
            <person name="Lipun K."/>
        </authorList>
    </citation>
    <scope>NUCLEOTIDE SEQUENCE [LARGE SCALE GENOMIC DNA]</scope>
    <source>
        <strain evidence="12 13">NBRC 109810</strain>
    </source>
</reference>
<dbReference type="AlphaFoldDB" id="A0A5N8V9G1"/>
<evidence type="ECO:0000313" key="13">
    <source>
        <dbReference type="Proteomes" id="UP000325849"/>
    </source>
</evidence>
<accession>A0A5N8V9G1</accession>
<dbReference type="Proteomes" id="UP000325849">
    <property type="component" value="Unassembled WGS sequence"/>
</dbReference>
<dbReference type="EMBL" id="VJZD01000033">
    <property type="protein sequence ID" value="MPY31827.1"/>
    <property type="molecule type" value="Genomic_DNA"/>
</dbReference>
<dbReference type="Gene3D" id="3.30.565.10">
    <property type="entry name" value="Histidine kinase-like ATPase, C-terminal domain"/>
    <property type="match status" value="1"/>
</dbReference>
<sequence>MPSAARRFALNHPHVVDTALLTFVLACVVSASFFGTWDAREPVAWWPGLVLGVIATAALLWRRTHPRPVVVVTGVCALAAVSVGYLPTMLLLAPVMVALFWLALLDERRTAHLFGLGLVVVMVPIGVLQAPRYGGGFIIVTLNPALALLLPVAWGSALRLRRAFTDSLRARAEHAERTREEEALRRVAEERVRIARELHDVVAHHLTLANAQAITAAHLIRNDPQQAERLLTGLSGTTATALRELKATVGLLRRPEDSDSPLQPAPKLEQLPTMVAALATTGLDVTVTTEGEPGPLSPAVDLTAFRIIQEALTNVSKHAGTPTAQVTLTYTDDILKIEISNKLGHRVATASAAANSGFGLISMRERALSTGGRFTAGPRLDGGYTVIAELPLHF</sequence>
<dbReference type="InterPro" id="IPR055558">
    <property type="entry name" value="DUF7134"/>
</dbReference>
<dbReference type="Gene3D" id="1.20.5.1930">
    <property type="match status" value="1"/>
</dbReference>
<comment type="caution">
    <text evidence="12">The sequence shown here is derived from an EMBL/GenBank/DDBJ whole genome shotgun (WGS) entry which is preliminary data.</text>
</comment>
<comment type="catalytic activity">
    <reaction evidence="1">
        <text>ATP + protein L-histidine = ADP + protein N-phospho-L-histidine.</text>
        <dbReference type="EC" id="2.7.13.3"/>
    </reaction>
</comment>
<keyword evidence="6 12" id="KW-0418">Kinase</keyword>
<keyword evidence="5" id="KW-0547">Nucleotide-binding</keyword>
<keyword evidence="7" id="KW-0067">ATP-binding</keyword>
<feature type="transmembrane region" description="Helical" evidence="9">
    <location>
        <begin position="113"/>
        <end position="130"/>
    </location>
</feature>
<dbReference type="PANTHER" id="PTHR24421:SF10">
    <property type="entry name" value="NITRATE_NITRITE SENSOR PROTEIN NARQ"/>
    <property type="match status" value="1"/>
</dbReference>
<keyword evidence="3" id="KW-0597">Phosphoprotein</keyword>
<keyword evidence="9" id="KW-0812">Transmembrane</keyword>
<evidence type="ECO:0000256" key="6">
    <source>
        <dbReference type="ARBA" id="ARBA00022777"/>
    </source>
</evidence>
<dbReference type="CDD" id="cd16917">
    <property type="entry name" value="HATPase_UhpB-NarQ-NarX-like"/>
    <property type="match status" value="1"/>
</dbReference>
<dbReference type="SUPFAM" id="SSF55874">
    <property type="entry name" value="ATPase domain of HSP90 chaperone/DNA topoisomerase II/histidine kinase"/>
    <property type="match status" value="1"/>
</dbReference>